<dbReference type="InterPro" id="IPR036640">
    <property type="entry name" value="ABC1_TM_sf"/>
</dbReference>
<dbReference type="InterPro" id="IPR003593">
    <property type="entry name" value="AAA+_ATPase"/>
</dbReference>
<evidence type="ECO:0000256" key="7">
    <source>
        <dbReference type="ARBA" id="ARBA00022989"/>
    </source>
</evidence>
<evidence type="ECO:0000259" key="12">
    <source>
        <dbReference type="PROSITE" id="PS50893"/>
    </source>
</evidence>
<comment type="similarity">
    <text evidence="1">Belongs to the ABC transporter superfamily. ABCB family. Multidrug resistance exporter (TC 3.A.1.201) subfamily.</text>
</comment>
<evidence type="ECO:0000256" key="11">
    <source>
        <dbReference type="SAM" id="Phobius"/>
    </source>
</evidence>
<evidence type="ECO:0000313" key="15">
    <source>
        <dbReference type="Proteomes" id="UP000230069"/>
    </source>
</evidence>
<feature type="region of interest" description="Disordered" evidence="10">
    <location>
        <begin position="580"/>
        <end position="609"/>
    </location>
</feature>
<dbReference type="CDD" id="cd03249">
    <property type="entry name" value="ABC_MTABC3_MDL1_MDL2"/>
    <property type="match status" value="1"/>
</dbReference>
<dbReference type="STRING" id="218851.A0A2G5CGE1"/>
<evidence type="ECO:0000313" key="14">
    <source>
        <dbReference type="EMBL" id="PIA30329.1"/>
    </source>
</evidence>
<evidence type="ECO:0000256" key="8">
    <source>
        <dbReference type="ARBA" id="ARBA00023136"/>
    </source>
</evidence>
<proteinExistence type="inferred from homology"/>
<dbReference type="GO" id="GO:0005524">
    <property type="term" value="F:ATP binding"/>
    <property type="evidence" value="ECO:0007669"/>
    <property type="project" value="UniProtKB-KW"/>
</dbReference>
<feature type="domain" description="ABC transmembrane type-1" evidence="13">
    <location>
        <begin position="19"/>
        <end position="256"/>
    </location>
</feature>
<dbReference type="Gene3D" id="3.40.50.300">
    <property type="entry name" value="P-loop containing nucleotide triphosphate hydrolases"/>
    <property type="match status" value="2"/>
</dbReference>
<evidence type="ECO:0000256" key="5">
    <source>
        <dbReference type="ARBA" id="ARBA00022741"/>
    </source>
</evidence>
<dbReference type="AlphaFoldDB" id="A0A2G5CGE1"/>
<feature type="transmembrane region" description="Helical" evidence="11">
    <location>
        <begin position="16"/>
        <end position="39"/>
    </location>
</feature>
<dbReference type="OrthoDB" id="6500128at2759"/>
<evidence type="ECO:0000256" key="10">
    <source>
        <dbReference type="SAM" id="MobiDB-lite"/>
    </source>
</evidence>
<keyword evidence="3 11" id="KW-0812">Transmembrane</keyword>
<evidence type="ECO:0000259" key="13">
    <source>
        <dbReference type="PROSITE" id="PS50929"/>
    </source>
</evidence>
<name>A0A2G5CGE1_AQUCA</name>
<dbReference type="CDD" id="cd18577">
    <property type="entry name" value="ABC_6TM_Pgp_ABCB1_D1_like"/>
    <property type="match status" value="1"/>
</dbReference>
<feature type="domain" description="ABC transporter" evidence="12">
    <location>
        <begin position="759"/>
        <end position="1027"/>
    </location>
</feature>
<keyword evidence="4" id="KW-0677">Repeat</keyword>
<dbReference type="CDD" id="cd18578">
    <property type="entry name" value="ABC_6TM_Pgp_ABCB1_D2_like"/>
    <property type="match status" value="1"/>
</dbReference>
<keyword evidence="6" id="KW-0067">ATP-binding</keyword>
<protein>
    <submittedName>
        <fullName evidence="14">Uncharacterized protein</fullName>
    </submittedName>
</protein>
<feature type="domain" description="ABC transmembrane type-1" evidence="13">
    <location>
        <begin position="662"/>
        <end position="879"/>
    </location>
</feature>
<feature type="transmembrane region" description="Helical" evidence="11">
    <location>
        <begin position="755"/>
        <end position="775"/>
    </location>
</feature>
<dbReference type="GO" id="GO:0016887">
    <property type="term" value="F:ATP hydrolysis activity"/>
    <property type="evidence" value="ECO:0007669"/>
    <property type="project" value="InterPro"/>
</dbReference>
<feature type="transmembrane region" description="Helical" evidence="11">
    <location>
        <begin position="61"/>
        <end position="84"/>
    </location>
</feature>
<dbReference type="InParanoid" id="A0A2G5CGE1"/>
<evidence type="ECO:0000256" key="6">
    <source>
        <dbReference type="ARBA" id="ARBA00022840"/>
    </source>
</evidence>
<dbReference type="PROSITE" id="PS50893">
    <property type="entry name" value="ABC_TRANSPORTER_2"/>
    <property type="match status" value="2"/>
</dbReference>
<accession>A0A2G5CGE1</accession>
<evidence type="ECO:0000256" key="9">
    <source>
        <dbReference type="ARBA" id="ARBA00023180"/>
    </source>
</evidence>
<keyword evidence="7 11" id="KW-1133">Transmembrane helix</keyword>
<dbReference type="SUPFAM" id="SSF52540">
    <property type="entry name" value="P-loop containing nucleoside triphosphate hydrolases"/>
    <property type="match status" value="2"/>
</dbReference>
<feature type="transmembrane region" description="Helical" evidence="11">
    <location>
        <begin position="169"/>
        <end position="188"/>
    </location>
</feature>
<feature type="compositionally biased region" description="Basic and acidic residues" evidence="10">
    <location>
        <begin position="600"/>
        <end position="609"/>
    </location>
</feature>
<keyword evidence="15" id="KW-1185">Reference proteome</keyword>
<dbReference type="Proteomes" id="UP000230069">
    <property type="component" value="Unassembled WGS sequence"/>
</dbReference>
<organism evidence="14 15">
    <name type="scientific">Aquilegia coerulea</name>
    <name type="common">Rocky mountain columbine</name>
    <dbReference type="NCBI Taxonomy" id="218851"/>
    <lineage>
        <taxon>Eukaryota</taxon>
        <taxon>Viridiplantae</taxon>
        <taxon>Streptophyta</taxon>
        <taxon>Embryophyta</taxon>
        <taxon>Tracheophyta</taxon>
        <taxon>Spermatophyta</taxon>
        <taxon>Magnoliopsida</taxon>
        <taxon>Ranunculales</taxon>
        <taxon>Ranunculaceae</taxon>
        <taxon>Thalictroideae</taxon>
        <taxon>Aquilegia</taxon>
    </lineage>
</organism>
<dbReference type="InterPro" id="IPR003439">
    <property type="entry name" value="ABC_transporter-like_ATP-bd"/>
</dbReference>
<dbReference type="SUPFAM" id="SSF90123">
    <property type="entry name" value="ABC transporter transmembrane region"/>
    <property type="match status" value="2"/>
</dbReference>
<dbReference type="PROSITE" id="PS50929">
    <property type="entry name" value="ABC_TM1F"/>
    <property type="match status" value="2"/>
</dbReference>
<dbReference type="GO" id="GO:0140359">
    <property type="term" value="F:ABC-type transporter activity"/>
    <property type="evidence" value="ECO:0007669"/>
    <property type="project" value="InterPro"/>
</dbReference>
<dbReference type="Gene3D" id="1.20.1560.10">
    <property type="entry name" value="ABC transporter type 1, transmembrane domain"/>
    <property type="match status" value="2"/>
</dbReference>
<dbReference type="Pfam" id="PF00005">
    <property type="entry name" value="ABC_tran"/>
    <property type="match status" value="2"/>
</dbReference>
<dbReference type="FunFam" id="3.40.50.300:FF:000205">
    <property type="entry name" value="ABC transporter B family member 4"/>
    <property type="match status" value="1"/>
</dbReference>
<dbReference type="InterPro" id="IPR027417">
    <property type="entry name" value="P-loop_NTPase"/>
</dbReference>
<keyword evidence="9" id="KW-0325">Glycoprotein</keyword>
<dbReference type="SMART" id="SM00382">
    <property type="entry name" value="AAA"/>
    <property type="match status" value="2"/>
</dbReference>
<dbReference type="PANTHER" id="PTHR45136:SF2">
    <property type="entry name" value="ABC TRANSPORTER DOMAIN-CONTAINING PROTEIN"/>
    <property type="match status" value="1"/>
</dbReference>
<feature type="domain" description="ABC transporter" evidence="12">
    <location>
        <begin position="297"/>
        <end position="543"/>
    </location>
</feature>
<keyword evidence="2" id="KW-0813">Transport</keyword>
<feature type="transmembrane region" description="Helical" evidence="11">
    <location>
        <begin position="730"/>
        <end position="749"/>
    </location>
</feature>
<dbReference type="InterPro" id="IPR017871">
    <property type="entry name" value="ABC_transporter-like_CS"/>
</dbReference>
<dbReference type="GO" id="GO:0016020">
    <property type="term" value="C:membrane"/>
    <property type="evidence" value="ECO:0007669"/>
    <property type="project" value="InterPro"/>
</dbReference>
<keyword evidence="5" id="KW-0547">Nucleotide-binding</keyword>
<keyword evidence="8 11" id="KW-0472">Membrane</keyword>
<feature type="transmembrane region" description="Helical" evidence="11">
    <location>
        <begin position="227"/>
        <end position="249"/>
    </location>
</feature>
<dbReference type="PANTHER" id="PTHR45136">
    <property type="entry name" value="ABC TRANSPORTER DOMAIN-CONTAINING PROTEIN"/>
    <property type="match status" value="1"/>
</dbReference>
<dbReference type="EMBL" id="KZ305073">
    <property type="protein sequence ID" value="PIA30329.1"/>
    <property type="molecule type" value="Genomic_DNA"/>
</dbReference>
<evidence type="ECO:0000256" key="3">
    <source>
        <dbReference type="ARBA" id="ARBA00022692"/>
    </source>
</evidence>
<evidence type="ECO:0000256" key="2">
    <source>
        <dbReference type="ARBA" id="ARBA00022448"/>
    </source>
</evidence>
<reference evidence="14 15" key="1">
    <citation type="submission" date="2017-09" db="EMBL/GenBank/DDBJ databases">
        <title>WGS assembly of Aquilegia coerulea Goldsmith.</title>
        <authorList>
            <person name="Hodges S."/>
            <person name="Kramer E."/>
            <person name="Nordborg M."/>
            <person name="Tomkins J."/>
            <person name="Borevitz J."/>
            <person name="Derieg N."/>
            <person name="Yan J."/>
            <person name="Mihaltcheva S."/>
            <person name="Hayes R.D."/>
            <person name="Rokhsar D."/>
        </authorList>
    </citation>
    <scope>NUCLEOTIDE SEQUENCE [LARGE SCALE GENOMIC DNA]</scope>
    <source>
        <strain evidence="15">cv. Goldsmith</strain>
    </source>
</reference>
<dbReference type="Pfam" id="PF00664">
    <property type="entry name" value="ABC_membrane"/>
    <property type="match status" value="2"/>
</dbReference>
<feature type="transmembrane region" description="Helical" evidence="11">
    <location>
        <begin position="261"/>
        <end position="280"/>
    </location>
</feature>
<dbReference type="PROSITE" id="PS00211">
    <property type="entry name" value="ABC_TRANSPORTER_1"/>
    <property type="match status" value="2"/>
</dbReference>
<sequence length="1038" mass="114398">MSIFQLFRYADGIDKLFLLFGTLGSIGDGLMSPLSMYVLSDAINEYGYADASFSNHVVDKFALRLLFVGIGVGISAFVEGICWTRTAERQTSRMKKEYLKSVLRQDVSFFDTQTTTSTTYQVVSTISSDSHSIQDVLAEKIPNCLAHLTTFTFSLVVAFLLSWRLALLTLPFPFMFVIPGVGFGKVMMNLGKKMKDAYDIAGGEHQTLEKFSHELQQSLKLGVKQGFIKGMLVGSMGMIFATWAFQSWIGSLLVIKRGEKGGHIFIAGMCTIVGGLLPSIDSEDEKGCVLANVNGELKFTNVTFSYPSRPDSVILQEFNLIVPAGETIGLVGASGSGKSTVISLLERFYDPIKGEIFLDGNDIKKFQLNWLRSQLGLVNQEPILFGTSIKENILFGKEGASTDLVIAAAKNANAHDFITMLPKGYETPLMPISILIYQVGELGVQLSGGQKQRIAIARALIRDPQILLLDEATSALDSQSERIVQEALDKASLGRTTIIIAHRLSTLRNTNFLVVLQSGKVIESGTHNELIQNNEGSGVYSKMVQLQERTMPSEAINPSHLQQSDDSQYNTLSPICVESTRASSPADHRSPGYSFSQSHTNKDKSDQKLPIHLPPLQWRLLQMNAPEWKRTLLGCLGAISFGAVQPTHAYLLGINDFSLLRISFITSLLQHYNFAIMGEQLNKRIREKMLEKVLTFEIGWFDQDENNTAAVCSKLATEANMARSLIGDRLSLIIQVIISASVAFLLAMVVSWRLAAVIIGMQPLIIACFYSRTAFMKSMSEKVRTSQNEGSQLASEAVINHRTITAFASQKRIVDLFEATLEGPRKESNKQSWFTGVALFSSQFFTQASTAIAFWYGGRLIAQQLITAKALFQAFFILMSTDRSRQHALVDKAVQANQQLCVYERFYDPLKGSSLENGYETYCGERGCQLSGGQKQRIALARAILKNPAIMLLDEATSALDSASEKLVQDALDKVMIGRTSVVVAHRLSTIQKSDSIVVIKNGKVVEEGSHSNLLSIGSRGEYYSLIKLQGNSSYQGI</sequence>
<dbReference type="InterPro" id="IPR011527">
    <property type="entry name" value="ABC1_TM_dom"/>
</dbReference>
<evidence type="ECO:0000256" key="1">
    <source>
        <dbReference type="ARBA" id="ARBA00007577"/>
    </source>
</evidence>
<gene>
    <name evidence="14" type="ORF">AQUCO_05600039v1</name>
</gene>
<evidence type="ECO:0000256" key="4">
    <source>
        <dbReference type="ARBA" id="ARBA00022737"/>
    </source>
</evidence>